<reference evidence="2" key="1">
    <citation type="submission" date="2022-11" db="EMBL/GenBank/DDBJ databases">
        <authorList>
            <person name="Kikuchi T."/>
        </authorList>
    </citation>
    <scope>NUCLEOTIDE SEQUENCE</scope>
    <source>
        <strain evidence="2">PS1010</strain>
    </source>
</reference>
<feature type="signal peptide" evidence="1">
    <location>
        <begin position="1"/>
        <end position="22"/>
    </location>
</feature>
<comment type="caution">
    <text evidence="2">The sequence shown here is derived from an EMBL/GenBank/DDBJ whole genome shotgun (WGS) entry which is preliminary data.</text>
</comment>
<dbReference type="Proteomes" id="UP001152747">
    <property type="component" value="Unassembled WGS sequence"/>
</dbReference>
<sequence length="112" mass="12937">MRIHVFLLGLALLFCLLGPVEAGRKKLKIIESALDRPSTDLLAEIVKDTYHYKKKGGVGKWAEKIRDRIQKKWAGLDSHVFVGRKSLNGFHAHKYQVALKYGKYRVTMYFNF</sequence>
<organism evidence="2 3">
    <name type="scientific">Caenorhabditis angaria</name>
    <dbReference type="NCBI Taxonomy" id="860376"/>
    <lineage>
        <taxon>Eukaryota</taxon>
        <taxon>Metazoa</taxon>
        <taxon>Ecdysozoa</taxon>
        <taxon>Nematoda</taxon>
        <taxon>Chromadorea</taxon>
        <taxon>Rhabditida</taxon>
        <taxon>Rhabditina</taxon>
        <taxon>Rhabditomorpha</taxon>
        <taxon>Rhabditoidea</taxon>
        <taxon>Rhabditidae</taxon>
        <taxon>Peloderinae</taxon>
        <taxon>Caenorhabditis</taxon>
    </lineage>
</organism>
<evidence type="ECO:0000313" key="2">
    <source>
        <dbReference type="EMBL" id="CAI5443687.1"/>
    </source>
</evidence>
<keyword evidence="3" id="KW-1185">Reference proteome</keyword>
<proteinExistence type="predicted"/>
<keyword evidence="1" id="KW-0732">Signal</keyword>
<protein>
    <recommendedName>
        <fullName evidence="4">Cystatin domain-containing protein</fullName>
    </recommendedName>
</protein>
<feature type="chain" id="PRO_5040156875" description="Cystatin domain-containing protein" evidence="1">
    <location>
        <begin position="23"/>
        <end position="112"/>
    </location>
</feature>
<dbReference type="AlphaFoldDB" id="A0A9P1IDC9"/>
<evidence type="ECO:0000256" key="1">
    <source>
        <dbReference type="SAM" id="SignalP"/>
    </source>
</evidence>
<evidence type="ECO:0008006" key="4">
    <source>
        <dbReference type="Google" id="ProtNLM"/>
    </source>
</evidence>
<name>A0A9P1IDC9_9PELO</name>
<evidence type="ECO:0000313" key="3">
    <source>
        <dbReference type="Proteomes" id="UP001152747"/>
    </source>
</evidence>
<dbReference type="EMBL" id="CANHGI010000002">
    <property type="protein sequence ID" value="CAI5443687.1"/>
    <property type="molecule type" value="Genomic_DNA"/>
</dbReference>
<accession>A0A9P1IDC9</accession>
<gene>
    <name evidence="2" type="ORF">CAMP_LOCUS6324</name>
</gene>